<evidence type="ECO:0000313" key="2">
    <source>
        <dbReference type="EMBL" id="RDB03836.1"/>
    </source>
</evidence>
<reference evidence="2 3" key="1">
    <citation type="submission" date="2018-07" db="EMBL/GenBank/DDBJ databases">
        <title>Genome analysis of Runella aurantiaca.</title>
        <authorList>
            <person name="Yang X."/>
        </authorList>
    </citation>
    <scope>NUCLEOTIDE SEQUENCE [LARGE SCALE GENOMIC DNA]</scope>
    <source>
        <strain evidence="2 3">YX9</strain>
    </source>
</reference>
<dbReference type="RefSeq" id="WP_114463096.1">
    <property type="nucleotide sequence ID" value="NZ_QPIW01000022.1"/>
</dbReference>
<dbReference type="InterPro" id="IPR004919">
    <property type="entry name" value="GmrSD_N"/>
</dbReference>
<feature type="domain" description="GmrSD restriction endonucleases N-terminal" evidence="1">
    <location>
        <begin position="14"/>
        <end position="216"/>
    </location>
</feature>
<dbReference type="Proteomes" id="UP000253141">
    <property type="component" value="Unassembled WGS sequence"/>
</dbReference>
<dbReference type="Pfam" id="PF03235">
    <property type="entry name" value="GmrSD_N"/>
    <property type="match status" value="1"/>
</dbReference>
<dbReference type="PANTHER" id="PTHR37292:SF2">
    <property type="entry name" value="DUF262 DOMAIN-CONTAINING PROTEIN"/>
    <property type="match status" value="1"/>
</dbReference>
<dbReference type="OrthoDB" id="9798761at2"/>
<name>A0A369IAZ2_9BACT</name>
<gene>
    <name evidence="2" type="ORF">DVG78_21515</name>
</gene>
<protein>
    <submittedName>
        <fullName evidence="2">DUF262 domain-containing protein</fullName>
    </submittedName>
</protein>
<dbReference type="AlphaFoldDB" id="A0A369IAZ2"/>
<accession>A0A369IAZ2</accession>
<organism evidence="2 3">
    <name type="scientific">Runella aurantiaca</name>
    <dbReference type="NCBI Taxonomy" id="2282308"/>
    <lineage>
        <taxon>Bacteria</taxon>
        <taxon>Pseudomonadati</taxon>
        <taxon>Bacteroidota</taxon>
        <taxon>Cytophagia</taxon>
        <taxon>Cytophagales</taxon>
        <taxon>Spirosomataceae</taxon>
        <taxon>Runella</taxon>
    </lineage>
</organism>
<dbReference type="EMBL" id="QPIW01000022">
    <property type="protein sequence ID" value="RDB03836.1"/>
    <property type="molecule type" value="Genomic_DNA"/>
</dbReference>
<comment type="caution">
    <text evidence="2">The sequence shown here is derived from an EMBL/GenBank/DDBJ whole genome shotgun (WGS) entry which is preliminary data.</text>
</comment>
<keyword evidence="3" id="KW-1185">Reference proteome</keyword>
<sequence>MSKYSVQQQPVETLLTWVKSGDIAIPEIQRPFVWNATRVRDLIDSLYKGFPVGYIITWRNPDVKLKNGSLSAGRKVLIDGQQRITALTAAIVGQRVLNNNYKEIYIRIAFNPLEEKFDVLNKAYENSPEWINSINPIINDEITITKAIREYMTQNPGADEDLVEERIENLKRIKNKQVGIIELDPSLDIDTVTEIFIRINQKGVVLSNADFVMSKIAADEKHGGNKMRKLVDYFCRFIVDKDFNKHIIDNDKEFYNHEYYQAIKWMTTGSDDLYVPDYIDFLRVAYTYKFSRGKFSDLVALLSGRNFETRAYEDEISEHSYQMLSDGLLDFVNQTNYQRFLMLVSSTGLISEKLISSKNSLNFSYTLYLKLRKDGFPEAETQHYVKRWLIMSLLIGRYSGSSESMIDEDIKQINVKGIAAYLTQMEQTHLGQGFWEFGLVNDLETSSINNNAYNVYLAAQCNENSTAFLAKSMKIRSLIEQRGDIHHLFPKKYLSAKNFSQKLYNQVANFVYTEQSTNIKIGMMAPNQYMAKVKAQIDNRVLDISTLDSEEALHENLLQNDIPLSIMDADESFYEEFLKERRLLMAQKIKTYYERL</sequence>
<proteinExistence type="predicted"/>
<evidence type="ECO:0000313" key="3">
    <source>
        <dbReference type="Proteomes" id="UP000253141"/>
    </source>
</evidence>
<dbReference type="PANTHER" id="PTHR37292">
    <property type="entry name" value="VNG6097C"/>
    <property type="match status" value="1"/>
</dbReference>
<evidence type="ECO:0000259" key="1">
    <source>
        <dbReference type="Pfam" id="PF03235"/>
    </source>
</evidence>